<dbReference type="NCBIfam" id="TIGR01665">
    <property type="entry name" value="put_anti_recept"/>
    <property type="match status" value="1"/>
</dbReference>
<evidence type="ECO:0000256" key="1">
    <source>
        <dbReference type="ARBA" id="ARBA00010646"/>
    </source>
</evidence>
<dbReference type="Pfam" id="PF06605">
    <property type="entry name" value="Prophage_tail"/>
    <property type="match status" value="1"/>
</dbReference>
<dbReference type="PANTHER" id="PTHR34135:SF1">
    <property type="entry name" value="GLYCOSYL HYDROLASE FAMILY 25"/>
    <property type="match status" value="1"/>
</dbReference>
<feature type="domain" description="Tail spike" evidence="3">
    <location>
        <begin position="161"/>
        <end position="372"/>
    </location>
</feature>
<reference evidence="4 5" key="1">
    <citation type="submission" date="2019-01" db="EMBL/GenBank/DDBJ databases">
        <title>Weissella sp. nov., a novel lactic acid bacterium isolated from animal feces.</title>
        <authorList>
            <person name="Wang L.-T."/>
        </authorList>
    </citation>
    <scope>NUCLEOTIDE SEQUENCE [LARGE SCALE GENOMIC DNA]</scope>
    <source>
        <strain evidence="4 5">8H-2</strain>
    </source>
</reference>
<dbReference type="EMBL" id="SDGZ01000004">
    <property type="protein sequence ID" value="TYC50897.1"/>
    <property type="molecule type" value="Genomic_DNA"/>
</dbReference>
<dbReference type="GO" id="GO:0016052">
    <property type="term" value="P:carbohydrate catabolic process"/>
    <property type="evidence" value="ECO:0007669"/>
    <property type="project" value="TreeGrafter"/>
</dbReference>
<protein>
    <recommendedName>
        <fullName evidence="3">Tail spike domain-containing protein</fullName>
    </recommendedName>
</protein>
<accession>A0A6C2CA95</accession>
<name>A0A6C2CA95_9LACO</name>
<proteinExistence type="inferred from homology"/>
<dbReference type="InterPro" id="IPR017853">
    <property type="entry name" value="GH"/>
</dbReference>
<dbReference type="GO" id="GO:0016998">
    <property type="term" value="P:cell wall macromolecule catabolic process"/>
    <property type="evidence" value="ECO:0007669"/>
    <property type="project" value="InterPro"/>
</dbReference>
<dbReference type="RefSeq" id="WP_148621807.1">
    <property type="nucleotide sequence ID" value="NZ_SDGZ01000004.1"/>
</dbReference>
<dbReference type="Proteomes" id="UP000371977">
    <property type="component" value="Unassembled WGS sequence"/>
</dbReference>
<dbReference type="GO" id="GO:0003796">
    <property type="term" value="F:lysozyme activity"/>
    <property type="evidence" value="ECO:0007669"/>
    <property type="project" value="InterPro"/>
</dbReference>
<comment type="similarity">
    <text evidence="1">Belongs to the glycosyl hydrolase 25 family.</text>
</comment>
<dbReference type="InterPro" id="IPR002053">
    <property type="entry name" value="Glyco_hydro_25"/>
</dbReference>
<keyword evidence="2" id="KW-0175">Coiled coil</keyword>
<dbReference type="InterPro" id="IPR010572">
    <property type="entry name" value="Tail_dom"/>
</dbReference>
<sequence length="614" mass="68423">MYRVDIINNGVRSPIHLPTPTGVKLFSGTVKSELNMAQGFTFSLLPNNPGWSEIEPYKTKIEVVDLQKNNIIFYGRALDSTKEMTSEGQMSKKYVAESELGYLKDSYQPFEEIHNMSPADFFRKLIYTHNSQVGSDQQFVPGVINVSNSTDNVYRFLDDQTTWQTLNDKLVTRLGGYLFVRHESGTRFIDYLQDSGVQAPMSIQLAKNMISVSETIKATEVVTRLVPLGATQVREGAEATTAQPKLKIGSVNNGMDYITDNLLEQQLNVIVYGTQTWSDVTDPNNLLTKGREWLAAQRMADSVTVSALDLSKINDKFDRYQLGNTYTIKHGILGIQSGHPLTTQTINVLDPTKSELTFGDKKLDLVSYQQAMNDQKNADDSILAVLENNKTNTQQQIEKMQSEIDYLKSLVGNGYLDGKIIDVSEHQGDIDWQAVKNDGVVFAIIRVQYGGNYEDKKYKQNIAGAQSAGIRYAVYGYGLYANEAEAKEEAKLLFDRANAAAGSGVEPIFYAIDLEGDTPADSIQTNTLAWNQSMSEMGVESKYQVAYIANHLYDQFNIDVSKFGSIWIPAYGSGPAHPYDLWQYTSNGLVAGISGNVDMNQSPSTAFKNNYLRR</sequence>
<evidence type="ECO:0000313" key="4">
    <source>
        <dbReference type="EMBL" id="TYC50897.1"/>
    </source>
</evidence>
<gene>
    <name evidence="4" type="ORF">ESZ50_01385</name>
</gene>
<dbReference type="OrthoDB" id="5056238at2"/>
<dbReference type="PROSITE" id="PS51904">
    <property type="entry name" value="GLYCOSYL_HYDROL_F25_2"/>
    <property type="match status" value="1"/>
</dbReference>
<dbReference type="Gene3D" id="3.20.20.80">
    <property type="entry name" value="Glycosidases"/>
    <property type="match status" value="1"/>
</dbReference>
<dbReference type="InterPro" id="IPR007119">
    <property type="entry name" value="Phage_tail_spike_N"/>
</dbReference>
<dbReference type="AlphaFoldDB" id="A0A6C2CA95"/>
<dbReference type="SUPFAM" id="SSF51445">
    <property type="entry name" value="(Trans)glycosidases"/>
    <property type="match status" value="1"/>
</dbReference>
<evidence type="ECO:0000256" key="2">
    <source>
        <dbReference type="SAM" id="Coils"/>
    </source>
</evidence>
<dbReference type="Pfam" id="PF01183">
    <property type="entry name" value="Glyco_hydro_25"/>
    <property type="match status" value="1"/>
</dbReference>
<evidence type="ECO:0000313" key="5">
    <source>
        <dbReference type="Proteomes" id="UP000371977"/>
    </source>
</evidence>
<evidence type="ECO:0000259" key="3">
    <source>
        <dbReference type="Pfam" id="PF06605"/>
    </source>
</evidence>
<dbReference type="GO" id="GO:0009253">
    <property type="term" value="P:peptidoglycan catabolic process"/>
    <property type="evidence" value="ECO:0007669"/>
    <property type="project" value="InterPro"/>
</dbReference>
<comment type="caution">
    <text evidence="4">The sequence shown here is derived from an EMBL/GenBank/DDBJ whole genome shotgun (WGS) entry which is preliminary data.</text>
</comment>
<feature type="coiled-coil region" evidence="2">
    <location>
        <begin position="383"/>
        <end position="410"/>
    </location>
</feature>
<dbReference type="PANTHER" id="PTHR34135">
    <property type="entry name" value="LYSOZYME"/>
    <property type="match status" value="1"/>
</dbReference>
<keyword evidence="5" id="KW-1185">Reference proteome</keyword>
<organism evidence="4 5">
    <name type="scientific">Weissella muntiaci</name>
    <dbReference type="NCBI Taxonomy" id="2508881"/>
    <lineage>
        <taxon>Bacteria</taxon>
        <taxon>Bacillati</taxon>
        <taxon>Bacillota</taxon>
        <taxon>Bacilli</taxon>
        <taxon>Lactobacillales</taxon>
        <taxon>Lactobacillaceae</taxon>
        <taxon>Weissella</taxon>
    </lineage>
</organism>